<dbReference type="EMBL" id="JGZJ01000005">
    <property type="protein sequence ID" value="KFI83661.1"/>
    <property type="molecule type" value="Genomic_DNA"/>
</dbReference>
<dbReference type="AlphaFoldDB" id="A0A7V8HR11"/>
<protein>
    <recommendedName>
        <fullName evidence="3">DUF4276 family protein</fullName>
    </recommendedName>
</protein>
<reference evidence="1 2" key="1">
    <citation type="submission" date="2014-03" db="EMBL/GenBank/DDBJ databases">
        <title>Genomics of Bifidobacteria.</title>
        <authorList>
            <person name="Ventura M."/>
            <person name="Milani C."/>
            <person name="Lugli G.A."/>
        </authorList>
    </citation>
    <scope>NUCLEOTIDE SEQUENCE [LARGE SCALE GENOMIC DNA]</scope>
    <source>
        <strain evidence="1 2">LMG 21816</strain>
    </source>
</reference>
<evidence type="ECO:0000313" key="1">
    <source>
        <dbReference type="EMBL" id="KFI83661.1"/>
    </source>
</evidence>
<proteinExistence type="predicted"/>
<sequence>MPRRNLVLLLVEGDTDSRMLVPAISNMLNTMTVAGQPFRCDVTTARIHRSSYREKTGMYPKDNVVETITAFVDKYLEYSPDYGWAQLSHIVHLTDLDGCFTPDEVTKYNPSADSPLYFLNHIETNDVEGLLVNHREKRAAISRLVGNRALSHREKKTQTRKIPYRLFYVSRNFEHAFLDNAGNLSEETKGHLSRIAALKYAQNPQQFRQLLETLNKLCGSPENWQDSWRYAMHDNTLHSLERGSNLYWLEDFINSQQVFFE</sequence>
<dbReference type="Proteomes" id="UP000029109">
    <property type="component" value="Unassembled WGS sequence"/>
</dbReference>
<accession>A0A7V8HR11</accession>
<name>A0A7V8HR11_9BIFI</name>
<gene>
    <name evidence="1" type="ORF">BPULL_0946</name>
</gene>
<evidence type="ECO:0000313" key="2">
    <source>
        <dbReference type="Proteomes" id="UP000029109"/>
    </source>
</evidence>
<evidence type="ECO:0008006" key="3">
    <source>
        <dbReference type="Google" id="ProtNLM"/>
    </source>
</evidence>
<organism evidence="1 2">
    <name type="scientific">Bifidobacterium pullorum</name>
    <dbReference type="NCBI Taxonomy" id="78448"/>
    <lineage>
        <taxon>Bacteria</taxon>
        <taxon>Bacillati</taxon>
        <taxon>Actinomycetota</taxon>
        <taxon>Actinomycetes</taxon>
        <taxon>Bifidobacteriales</taxon>
        <taxon>Bifidobacteriaceae</taxon>
        <taxon>Bifidobacterium</taxon>
    </lineage>
</organism>
<comment type="caution">
    <text evidence="1">The sequence shown here is derived from an EMBL/GenBank/DDBJ whole genome shotgun (WGS) entry which is preliminary data.</text>
</comment>